<feature type="transmembrane region" description="Helical" evidence="1">
    <location>
        <begin position="40"/>
        <end position="64"/>
    </location>
</feature>
<feature type="transmembrane region" description="Helical" evidence="1">
    <location>
        <begin position="282"/>
        <end position="304"/>
    </location>
</feature>
<evidence type="ECO:0000313" key="2">
    <source>
        <dbReference type="EMBL" id="KFZ29349.1"/>
    </source>
</evidence>
<gene>
    <name evidence="2" type="ORF">IDAT_03025</name>
</gene>
<feature type="transmembrane region" description="Helical" evidence="1">
    <location>
        <begin position="346"/>
        <end position="365"/>
    </location>
</feature>
<keyword evidence="1" id="KW-1133">Transmembrane helix</keyword>
<dbReference type="Gene3D" id="1.20.1250.20">
    <property type="entry name" value="MFS general substrate transporter like domains"/>
    <property type="match status" value="1"/>
</dbReference>
<accession>A0A094IU83</accession>
<comment type="caution">
    <text evidence="2">The sequence shown here is derived from an EMBL/GenBank/DDBJ whole genome shotgun (WGS) entry which is preliminary data.</text>
</comment>
<dbReference type="EMBL" id="JPIN01000002">
    <property type="protein sequence ID" value="KFZ29349.1"/>
    <property type="molecule type" value="Genomic_DNA"/>
</dbReference>
<dbReference type="SUPFAM" id="SSF103473">
    <property type="entry name" value="MFS general substrate transporter"/>
    <property type="match status" value="1"/>
</dbReference>
<evidence type="ECO:0000256" key="1">
    <source>
        <dbReference type="SAM" id="Phobius"/>
    </source>
</evidence>
<reference evidence="2 3" key="1">
    <citation type="submission" date="2014-06" db="EMBL/GenBank/DDBJ databases">
        <title>Draft genome sequence of Idiomarina sp. MCCC 1A10513.</title>
        <authorList>
            <person name="Du J."/>
            <person name="Lai Q."/>
            <person name="Shao Z."/>
        </authorList>
    </citation>
    <scope>NUCLEOTIDE SEQUENCE [LARGE SCALE GENOMIC DNA]</scope>
    <source>
        <strain evidence="2 3">MCCC 1A10513</strain>
    </source>
</reference>
<feature type="transmembrane region" description="Helical" evidence="1">
    <location>
        <begin position="99"/>
        <end position="118"/>
    </location>
</feature>
<evidence type="ECO:0000313" key="3">
    <source>
        <dbReference type="Proteomes" id="UP000053718"/>
    </source>
</evidence>
<dbReference type="eggNOG" id="COG2223">
    <property type="taxonomic scope" value="Bacteria"/>
</dbReference>
<keyword evidence="3" id="KW-1185">Reference proteome</keyword>
<name>A0A094IU83_9GAMM</name>
<keyword evidence="1" id="KW-0812">Transmembrane</keyword>
<sequence>MQNETVNKQSGLHVMSSTAVWMSWSALVVLLYALDLGFSFAQLFGLLALSGFAAAAFQLVFFFLGDRALQPSFIRLTSGLLILPCVLMIGLFSQPNLDYTLLQLLAIACGLGGAQLFLRSMHGLDDTQTSGWDLAVTASVGGLGILVAQILTPLLAIVPNFLGASVATFTTDISTGTVLGGLRPGAVLTLANIGIFFAGLVLVAIIRRPLSQCESTPLSTPTTTRRALLRNPHTWLMTVLYIMSFGTFVGLALSFPLVLKFIFGVSRHWQEGQLLAVLSNDYAPQALTYAWLGPLIGVVVRPLGGWLADQYGGAKVTLACSVALTLVSLAAAWVTRSAYLSSAPEAYFLLFLLIFFALFAAASIASSAICRSASVLFPAHQLPSALRWLSACAIAGAGYMPLMWGVHSVTGTPDLAFIAFAGFYGLCGLLVVSVYLRRHSVYFNP</sequence>
<feature type="transmembrane region" description="Helical" evidence="1">
    <location>
        <begin position="316"/>
        <end position="334"/>
    </location>
</feature>
<feature type="transmembrane region" description="Helical" evidence="1">
    <location>
        <begin position="76"/>
        <end position="93"/>
    </location>
</feature>
<feature type="transmembrane region" description="Helical" evidence="1">
    <location>
        <begin position="235"/>
        <end position="262"/>
    </location>
</feature>
<proteinExistence type="predicted"/>
<dbReference type="STRING" id="1517416.IDAT_03025"/>
<evidence type="ECO:0008006" key="4">
    <source>
        <dbReference type="Google" id="ProtNLM"/>
    </source>
</evidence>
<dbReference type="Proteomes" id="UP000053718">
    <property type="component" value="Unassembled WGS sequence"/>
</dbReference>
<feature type="transmembrane region" description="Helical" evidence="1">
    <location>
        <begin position="12"/>
        <end position="34"/>
    </location>
</feature>
<feature type="transmembrane region" description="Helical" evidence="1">
    <location>
        <begin position="385"/>
        <end position="404"/>
    </location>
</feature>
<feature type="transmembrane region" description="Helical" evidence="1">
    <location>
        <begin position="416"/>
        <end position="436"/>
    </location>
</feature>
<dbReference type="AlphaFoldDB" id="A0A094IU83"/>
<organism evidence="2 3">
    <name type="scientific">Pseudidiomarina atlantica</name>
    <dbReference type="NCBI Taxonomy" id="1517416"/>
    <lineage>
        <taxon>Bacteria</taxon>
        <taxon>Pseudomonadati</taxon>
        <taxon>Pseudomonadota</taxon>
        <taxon>Gammaproteobacteria</taxon>
        <taxon>Alteromonadales</taxon>
        <taxon>Idiomarinaceae</taxon>
        <taxon>Pseudidiomarina</taxon>
    </lineage>
</organism>
<keyword evidence="1" id="KW-0472">Membrane</keyword>
<dbReference type="InterPro" id="IPR036259">
    <property type="entry name" value="MFS_trans_sf"/>
</dbReference>
<feature type="transmembrane region" description="Helical" evidence="1">
    <location>
        <begin position="186"/>
        <end position="206"/>
    </location>
</feature>
<protein>
    <recommendedName>
        <fullName evidence="4">Major facilitator superfamily (MFS) profile domain-containing protein</fullName>
    </recommendedName>
</protein>